<keyword evidence="3" id="KW-1185">Reference proteome</keyword>
<proteinExistence type="predicted"/>
<dbReference type="SUPFAM" id="SSF48371">
    <property type="entry name" value="ARM repeat"/>
    <property type="match status" value="1"/>
</dbReference>
<reference evidence="2 3" key="1">
    <citation type="journal article" date="2013" name="Curr. Biol.">
        <title>The Genome of the Foraminiferan Reticulomyxa filosa.</title>
        <authorList>
            <person name="Glockner G."/>
            <person name="Hulsmann N."/>
            <person name="Schleicher M."/>
            <person name="Noegel A.A."/>
            <person name="Eichinger L."/>
            <person name="Gallinger C."/>
            <person name="Pawlowski J."/>
            <person name="Sierra R."/>
            <person name="Euteneuer U."/>
            <person name="Pillet L."/>
            <person name="Moustafa A."/>
            <person name="Platzer M."/>
            <person name="Groth M."/>
            <person name="Szafranski K."/>
            <person name="Schliwa M."/>
        </authorList>
    </citation>
    <scope>NUCLEOTIDE SEQUENCE [LARGE SCALE GENOMIC DNA]</scope>
</reference>
<dbReference type="Proteomes" id="UP000023152">
    <property type="component" value="Unassembled WGS sequence"/>
</dbReference>
<feature type="domain" description="Importin-7/11-like TPR repeats" evidence="1">
    <location>
        <begin position="856"/>
        <end position="1191"/>
    </location>
</feature>
<protein>
    <recommendedName>
        <fullName evidence="1">Importin-7/11-like TPR repeats domain-containing protein</fullName>
    </recommendedName>
</protein>
<dbReference type="EMBL" id="ASPP01008601">
    <property type="protein sequence ID" value="ETO25352.1"/>
    <property type="molecule type" value="Genomic_DNA"/>
</dbReference>
<dbReference type="InterPro" id="IPR016024">
    <property type="entry name" value="ARM-type_fold"/>
</dbReference>
<evidence type="ECO:0000313" key="3">
    <source>
        <dbReference type="Proteomes" id="UP000023152"/>
    </source>
</evidence>
<dbReference type="AlphaFoldDB" id="X6NJ31"/>
<comment type="caution">
    <text evidence="2">The sequence shown here is derived from an EMBL/GenBank/DDBJ whole genome shotgun (WGS) entry which is preliminary data.</text>
</comment>
<sequence>MELNRLCPEEQKKVRTMNSSKTGRNKAMTADISTIMALLTEADGTNSDILKRQSAIKALDELRNVPGYPTGNLFSFFSLLSIWQLDKPQELRFKAMAKFKNDCEQIWHVSKIKSIEKEKEKMSEKEVCKCLLLNNYMKENDEIVLRQVSQSISKLTQIEMRSSSGSSKNNAMTQRQVKKDMEYIKVDHWDEGWPQLMSYLTSNLQSSSRRLDPMKTYKLLLLMNDICQVMSHGTKLDYIHFFNHVANHLLPTLCVLWDHLFQFFFAKIGKCSIHQFKTFFAMCQFASYSIRIIINSIYPITFQKDSICGNYVAKVFQNVGQLHENIYPRLVVVCVEKLPGKDAALCTVMDSVRHLVDDLLAHVAELHKNHAMPFQEVLSPFLRYYYNAICNCHAKTTTKDLCKSTKDSTLPLYMDEVVVHALLFFKNVLQSAVRKTLTTMKRNERILERQDVCMKNGVSLVDKYELTVGQFCNENRMKRLANVLLKDWFVLKEEELATMSDNACEYFQETMIDSIASISSSSSFSSLSSSCSAHLNIRMAATKLFQVAMETHPQYSVPVIVSMITQALQTSTTTTTTTTMTTTTMLQWPNESEDKEHLHVNRLLLQKEAAYFALGLGYSHFTSELSTAQQLDIHGSLQQIVDRDLSQYKHVPFLIARIMWLFGHLSHCLYLHSDTLHFAYRHLLHWMARPAHLSSDIVDNPRLSNRYLFIRIQAAQSLKNILSDNKFNGLEFEPTHLHKTCRSLIQLVGDCSPNYSVMSTLLNCLCFVVQRCKNAIRKCDLDEHKHCLSMDDTTTNENNNEDNYNCGDNNNNTCSSEMKKEHEIQENGNIIECIVNAIPKLWTECNSTDTNLLQVSIIDMLIQLVSCMTVGQIHQFYPFLLTVLNHSTNPTAKDRLYLIESGVSLWNEVLYRNYCHCFEELIAILRCYVMIGREDFVKRHGKEIGESILTTLPQITTDENIFSCVFDLLGLFISLFPSQSPMFFKPIIDVTLQDFFQLFHHQSLQRSQPFSTFNTIAVADYNDDTESDHAKSEHITTYAMFYCRLLIENVVETLNVLKSLEKNETIVDMFIRCLLDCSNYVNVPYKKRILCFGYVKLVQLICTYYECDEHNNEILLSCLQDIVPYWFSLINDYEIVDFSVFDHSNSNLSSSQIHPNQWNQHHRMNDLICKDVVNQTLLLTLCKNTIETVSKTCNITPTKLLTDIGRSKNLPLCKMWDLFVNKYSQYLQEKKAKK</sequence>
<dbReference type="InterPro" id="IPR058669">
    <property type="entry name" value="TPR_IPO7/11-like"/>
</dbReference>
<evidence type="ECO:0000259" key="1">
    <source>
        <dbReference type="Pfam" id="PF25758"/>
    </source>
</evidence>
<evidence type="ECO:0000313" key="2">
    <source>
        <dbReference type="EMBL" id="ETO25352.1"/>
    </source>
</evidence>
<name>X6NJ31_RETFI</name>
<organism evidence="2 3">
    <name type="scientific">Reticulomyxa filosa</name>
    <dbReference type="NCBI Taxonomy" id="46433"/>
    <lineage>
        <taxon>Eukaryota</taxon>
        <taxon>Sar</taxon>
        <taxon>Rhizaria</taxon>
        <taxon>Retaria</taxon>
        <taxon>Foraminifera</taxon>
        <taxon>Monothalamids</taxon>
        <taxon>Reticulomyxidae</taxon>
        <taxon>Reticulomyxa</taxon>
    </lineage>
</organism>
<accession>X6NJ31</accession>
<gene>
    <name evidence="2" type="ORF">RFI_11784</name>
</gene>
<dbReference type="Pfam" id="PF25758">
    <property type="entry name" value="TPR_IPO11"/>
    <property type="match status" value="1"/>
</dbReference>
<dbReference type="OrthoDB" id="361693at2759"/>